<keyword evidence="3" id="KW-1185">Reference proteome</keyword>
<name>A0AAW0W9Q0_CHEQU</name>
<dbReference type="AlphaFoldDB" id="A0AAW0W9Q0"/>
<evidence type="ECO:0000313" key="3">
    <source>
        <dbReference type="Proteomes" id="UP001445076"/>
    </source>
</evidence>
<sequence>MPAVSGSYQYTWSVASPVAPNNSLASARQVNFPALSSQPQQCYLPNSVAQLSPQNFPHVAPSLRPTASDYHVCNTLSQPLYQNQCTNSSLSSLSSEHQKVSPIHTTSAMSQTTPLSTSSSSSSSLPTSQHVTSSNLTSTTQQVLTAIPSTDVLQSNYAPKPVQHILMVTPSPNTSHSSYSPNIHISPTRRVSDKNSSALSASQLTNQKSEATGQTYMPM</sequence>
<organism evidence="2 3">
    <name type="scientific">Cherax quadricarinatus</name>
    <name type="common">Australian red claw crayfish</name>
    <dbReference type="NCBI Taxonomy" id="27406"/>
    <lineage>
        <taxon>Eukaryota</taxon>
        <taxon>Metazoa</taxon>
        <taxon>Ecdysozoa</taxon>
        <taxon>Arthropoda</taxon>
        <taxon>Crustacea</taxon>
        <taxon>Multicrustacea</taxon>
        <taxon>Malacostraca</taxon>
        <taxon>Eumalacostraca</taxon>
        <taxon>Eucarida</taxon>
        <taxon>Decapoda</taxon>
        <taxon>Pleocyemata</taxon>
        <taxon>Astacidea</taxon>
        <taxon>Parastacoidea</taxon>
        <taxon>Parastacidae</taxon>
        <taxon>Cherax</taxon>
    </lineage>
</organism>
<feature type="region of interest" description="Disordered" evidence="1">
    <location>
        <begin position="92"/>
        <end position="139"/>
    </location>
</feature>
<feature type="compositionally biased region" description="Low complexity" evidence="1">
    <location>
        <begin position="110"/>
        <end position="134"/>
    </location>
</feature>
<reference evidence="2 3" key="1">
    <citation type="journal article" date="2024" name="BMC Genomics">
        <title>Genome assembly of redclaw crayfish (Cherax quadricarinatus) provides insights into its immune adaptation and hypoxia tolerance.</title>
        <authorList>
            <person name="Liu Z."/>
            <person name="Zheng J."/>
            <person name="Li H."/>
            <person name="Fang K."/>
            <person name="Wang S."/>
            <person name="He J."/>
            <person name="Zhou D."/>
            <person name="Weng S."/>
            <person name="Chi M."/>
            <person name="Gu Z."/>
            <person name="He J."/>
            <person name="Li F."/>
            <person name="Wang M."/>
        </authorList>
    </citation>
    <scope>NUCLEOTIDE SEQUENCE [LARGE SCALE GENOMIC DNA]</scope>
    <source>
        <strain evidence="2">ZL_2023a</strain>
    </source>
</reference>
<dbReference type="Proteomes" id="UP001445076">
    <property type="component" value="Unassembled WGS sequence"/>
</dbReference>
<dbReference type="EMBL" id="JARKIK010000075">
    <property type="protein sequence ID" value="KAK8727470.1"/>
    <property type="molecule type" value="Genomic_DNA"/>
</dbReference>
<protein>
    <submittedName>
        <fullName evidence="2">Uncharacterized protein</fullName>
    </submittedName>
</protein>
<accession>A0AAW0W9Q0</accession>
<comment type="caution">
    <text evidence="2">The sequence shown here is derived from an EMBL/GenBank/DDBJ whole genome shotgun (WGS) entry which is preliminary data.</text>
</comment>
<feature type="compositionally biased region" description="Polar residues" evidence="1">
    <location>
        <begin position="194"/>
        <end position="219"/>
    </location>
</feature>
<proteinExistence type="predicted"/>
<evidence type="ECO:0000256" key="1">
    <source>
        <dbReference type="SAM" id="MobiDB-lite"/>
    </source>
</evidence>
<gene>
    <name evidence="2" type="ORF">OTU49_009572</name>
</gene>
<feature type="region of interest" description="Disordered" evidence="1">
    <location>
        <begin position="167"/>
        <end position="219"/>
    </location>
</feature>
<feature type="compositionally biased region" description="Polar residues" evidence="1">
    <location>
        <begin position="170"/>
        <end position="185"/>
    </location>
</feature>
<evidence type="ECO:0000313" key="2">
    <source>
        <dbReference type="EMBL" id="KAK8727470.1"/>
    </source>
</evidence>